<keyword evidence="3" id="KW-0804">Transcription</keyword>
<evidence type="ECO:0000259" key="4">
    <source>
        <dbReference type="PROSITE" id="PS50949"/>
    </source>
</evidence>
<dbReference type="Gene3D" id="1.20.120.530">
    <property type="entry name" value="GntR ligand-binding domain-like"/>
    <property type="match status" value="1"/>
</dbReference>
<dbReference type="RefSeq" id="WP_377602802.1">
    <property type="nucleotide sequence ID" value="NZ_JBHUME010000007.1"/>
</dbReference>
<keyword evidence="6" id="KW-1185">Reference proteome</keyword>
<evidence type="ECO:0000256" key="3">
    <source>
        <dbReference type="ARBA" id="ARBA00023163"/>
    </source>
</evidence>
<dbReference type="SMART" id="SM00345">
    <property type="entry name" value="HTH_GNTR"/>
    <property type="match status" value="1"/>
</dbReference>
<dbReference type="PRINTS" id="PR00035">
    <property type="entry name" value="HTHGNTR"/>
</dbReference>
<keyword evidence="2" id="KW-0238">DNA-binding</keyword>
<dbReference type="EMBL" id="JBHUME010000007">
    <property type="protein sequence ID" value="MFD2612938.1"/>
    <property type="molecule type" value="Genomic_DNA"/>
</dbReference>
<dbReference type="Gene3D" id="1.10.10.10">
    <property type="entry name" value="Winged helix-like DNA-binding domain superfamily/Winged helix DNA-binding domain"/>
    <property type="match status" value="1"/>
</dbReference>
<dbReference type="SUPFAM" id="SSF46785">
    <property type="entry name" value="Winged helix' DNA-binding domain"/>
    <property type="match status" value="1"/>
</dbReference>
<organism evidence="5 6">
    <name type="scientific">Paenibacillus gansuensis</name>
    <dbReference type="NCBI Taxonomy" id="306542"/>
    <lineage>
        <taxon>Bacteria</taxon>
        <taxon>Bacillati</taxon>
        <taxon>Bacillota</taxon>
        <taxon>Bacilli</taxon>
        <taxon>Bacillales</taxon>
        <taxon>Paenibacillaceae</taxon>
        <taxon>Paenibacillus</taxon>
    </lineage>
</organism>
<dbReference type="InterPro" id="IPR000524">
    <property type="entry name" value="Tscrpt_reg_HTH_GntR"/>
</dbReference>
<dbReference type="InterPro" id="IPR008920">
    <property type="entry name" value="TF_FadR/GntR_C"/>
</dbReference>
<dbReference type="InterPro" id="IPR011711">
    <property type="entry name" value="GntR_C"/>
</dbReference>
<dbReference type="InterPro" id="IPR036388">
    <property type="entry name" value="WH-like_DNA-bd_sf"/>
</dbReference>
<dbReference type="PROSITE" id="PS50949">
    <property type="entry name" value="HTH_GNTR"/>
    <property type="match status" value="1"/>
</dbReference>
<sequence>MTAVTLKEKAYAELRKSILNGELKPGDFLTERMLVEQLEMSRTPIRAALERLDAEGLAKYTPNKGLVVTDISISQASDIYDFRMAMECFVAGRLALRRWSPEDIGWFRSNLRLQEKCVQEDDHPGFTEADALFHRKLAEVYENNEILQTMDRLQDKLYQIALRVLKKDRTRIRQSFQDHMEIFEHILQGKQNEAAKAMETHLEYGKKILIT</sequence>
<dbReference type="Proteomes" id="UP001597541">
    <property type="component" value="Unassembled WGS sequence"/>
</dbReference>
<dbReference type="SUPFAM" id="SSF48008">
    <property type="entry name" value="GntR ligand-binding domain-like"/>
    <property type="match status" value="1"/>
</dbReference>
<reference evidence="6" key="1">
    <citation type="journal article" date="2019" name="Int. J. Syst. Evol. Microbiol.">
        <title>The Global Catalogue of Microorganisms (GCM) 10K type strain sequencing project: providing services to taxonomists for standard genome sequencing and annotation.</title>
        <authorList>
            <consortium name="The Broad Institute Genomics Platform"/>
            <consortium name="The Broad Institute Genome Sequencing Center for Infectious Disease"/>
            <person name="Wu L."/>
            <person name="Ma J."/>
        </authorList>
    </citation>
    <scope>NUCLEOTIDE SEQUENCE [LARGE SCALE GENOMIC DNA]</scope>
    <source>
        <strain evidence="6">KCTC 3950</strain>
    </source>
</reference>
<feature type="domain" description="HTH gntR-type" evidence="4">
    <location>
        <begin position="4"/>
        <end position="71"/>
    </location>
</feature>
<comment type="caution">
    <text evidence="5">The sequence shown here is derived from an EMBL/GenBank/DDBJ whole genome shotgun (WGS) entry which is preliminary data.</text>
</comment>
<dbReference type="PANTHER" id="PTHR43537:SF24">
    <property type="entry name" value="GLUCONATE OPERON TRANSCRIPTIONAL REPRESSOR"/>
    <property type="match status" value="1"/>
</dbReference>
<gene>
    <name evidence="5" type="ORF">ACFSUF_10945</name>
</gene>
<dbReference type="CDD" id="cd07377">
    <property type="entry name" value="WHTH_GntR"/>
    <property type="match status" value="1"/>
</dbReference>
<protein>
    <submittedName>
        <fullName evidence="5">GntR family transcriptional regulator</fullName>
    </submittedName>
</protein>
<accession>A0ABW5PCS8</accession>
<dbReference type="Pfam" id="PF07729">
    <property type="entry name" value="FCD"/>
    <property type="match status" value="1"/>
</dbReference>
<dbReference type="SMART" id="SM00895">
    <property type="entry name" value="FCD"/>
    <property type="match status" value="1"/>
</dbReference>
<proteinExistence type="predicted"/>
<dbReference type="Pfam" id="PF00392">
    <property type="entry name" value="GntR"/>
    <property type="match status" value="1"/>
</dbReference>
<keyword evidence="1" id="KW-0805">Transcription regulation</keyword>
<dbReference type="PANTHER" id="PTHR43537">
    <property type="entry name" value="TRANSCRIPTIONAL REGULATOR, GNTR FAMILY"/>
    <property type="match status" value="1"/>
</dbReference>
<evidence type="ECO:0000313" key="5">
    <source>
        <dbReference type="EMBL" id="MFD2612938.1"/>
    </source>
</evidence>
<evidence type="ECO:0000256" key="1">
    <source>
        <dbReference type="ARBA" id="ARBA00023015"/>
    </source>
</evidence>
<dbReference type="InterPro" id="IPR036390">
    <property type="entry name" value="WH_DNA-bd_sf"/>
</dbReference>
<name>A0ABW5PCS8_9BACL</name>
<evidence type="ECO:0000256" key="2">
    <source>
        <dbReference type="ARBA" id="ARBA00023125"/>
    </source>
</evidence>
<evidence type="ECO:0000313" key="6">
    <source>
        <dbReference type="Proteomes" id="UP001597541"/>
    </source>
</evidence>